<evidence type="ECO:0000313" key="2">
    <source>
        <dbReference type="EMBL" id="GID74449.1"/>
    </source>
</evidence>
<reference evidence="2 3" key="1">
    <citation type="submission" date="2021-01" db="EMBL/GenBank/DDBJ databases">
        <title>Whole genome shotgun sequence of Actinoplanes deccanensis NBRC 13994.</title>
        <authorList>
            <person name="Komaki H."/>
            <person name="Tamura T."/>
        </authorList>
    </citation>
    <scope>NUCLEOTIDE SEQUENCE [LARGE SCALE GENOMIC DNA]</scope>
    <source>
        <strain evidence="2 3">NBRC 13994</strain>
    </source>
</reference>
<dbReference type="SUPFAM" id="SSF53474">
    <property type="entry name" value="alpha/beta-Hydrolases"/>
    <property type="match status" value="1"/>
</dbReference>
<comment type="caution">
    <text evidence="2">The sequence shown here is derived from an EMBL/GenBank/DDBJ whole genome shotgun (WGS) entry which is preliminary data.</text>
</comment>
<name>A0ABQ3Y373_9ACTN</name>
<evidence type="ECO:0000313" key="3">
    <source>
        <dbReference type="Proteomes" id="UP000609879"/>
    </source>
</evidence>
<dbReference type="PANTHER" id="PTHR43798:SF33">
    <property type="entry name" value="HYDROLASE, PUTATIVE (AFU_ORTHOLOGUE AFUA_2G14860)-RELATED"/>
    <property type="match status" value="1"/>
</dbReference>
<dbReference type="PANTHER" id="PTHR43798">
    <property type="entry name" value="MONOACYLGLYCEROL LIPASE"/>
    <property type="match status" value="1"/>
</dbReference>
<keyword evidence="2" id="KW-0378">Hydrolase</keyword>
<protein>
    <submittedName>
        <fullName evidence="2">Hydrolase</fullName>
    </submittedName>
</protein>
<dbReference type="Pfam" id="PF00561">
    <property type="entry name" value="Abhydrolase_1"/>
    <property type="match status" value="1"/>
</dbReference>
<dbReference type="EMBL" id="BOMI01000059">
    <property type="protein sequence ID" value="GID74449.1"/>
    <property type="molecule type" value="Genomic_DNA"/>
</dbReference>
<evidence type="ECO:0000259" key="1">
    <source>
        <dbReference type="Pfam" id="PF00561"/>
    </source>
</evidence>
<dbReference type="InterPro" id="IPR000073">
    <property type="entry name" value="AB_hydrolase_1"/>
</dbReference>
<accession>A0ABQ3Y373</accession>
<dbReference type="GO" id="GO:0016787">
    <property type="term" value="F:hydrolase activity"/>
    <property type="evidence" value="ECO:0007669"/>
    <property type="project" value="UniProtKB-KW"/>
</dbReference>
<dbReference type="InterPro" id="IPR050266">
    <property type="entry name" value="AB_hydrolase_sf"/>
</dbReference>
<organism evidence="2 3">
    <name type="scientific">Paractinoplanes deccanensis</name>
    <dbReference type="NCBI Taxonomy" id="113561"/>
    <lineage>
        <taxon>Bacteria</taxon>
        <taxon>Bacillati</taxon>
        <taxon>Actinomycetota</taxon>
        <taxon>Actinomycetes</taxon>
        <taxon>Micromonosporales</taxon>
        <taxon>Micromonosporaceae</taxon>
        <taxon>Paractinoplanes</taxon>
    </lineage>
</organism>
<dbReference type="InterPro" id="IPR029058">
    <property type="entry name" value="AB_hydrolase_fold"/>
</dbReference>
<dbReference type="Gene3D" id="3.40.50.1820">
    <property type="entry name" value="alpha/beta hydrolase"/>
    <property type="match status" value="1"/>
</dbReference>
<sequence>MTQTLTTYEIGVGGIAQRFHVAGRGPVCVMHPGGPGVDWSYLRMPLVEEFVTAVYVEPVGTGESGRLASHPHGYTVQAYVPFVHAVVQHVGAKFLLGHSHGGLVAQQYALTHPTRLAGMALYATAPCNGPDLDAVSGRNAERIGRRPRMGPVLQALHAPWPETDEGATANLRAILPLYFDDYWGHEARYAALREAVRCWHVSQDGEVFDVRDRLGRITTPALAIAGAHDWICEPSWSRRLAEGIPGSSYVEQPHSGHFGHIEEPEGFAAALEKWILASHG</sequence>
<feature type="domain" description="AB hydrolase-1" evidence="1">
    <location>
        <begin position="29"/>
        <end position="264"/>
    </location>
</feature>
<dbReference type="Proteomes" id="UP000609879">
    <property type="component" value="Unassembled WGS sequence"/>
</dbReference>
<gene>
    <name evidence="2" type="ORF">Ade02nite_30900</name>
</gene>
<dbReference type="RefSeq" id="WP_203762811.1">
    <property type="nucleotide sequence ID" value="NZ_BAAABO010000006.1"/>
</dbReference>
<keyword evidence="3" id="KW-1185">Reference proteome</keyword>
<proteinExistence type="predicted"/>